<keyword evidence="5" id="KW-0472">Membrane</keyword>
<comment type="subcellular location">
    <subcellularLocation>
        <location evidence="1">Endomembrane system</location>
    </subcellularLocation>
</comment>
<dbReference type="PROSITE" id="PS00991">
    <property type="entry name" value="CLAT_ADAPTOR_M_2"/>
    <property type="match status" value="1"/>
</dbReference>
<evidence type="ECO:0000256" key="4">
    <source>
        <dbReference type="ARBA" id="ARBA00023002"/>
    </source>
</evidence>
<evidence type="ECO:0000256" key="2">
    <source>
        <dbReference type="ARBA" id="ARBA00022448"/>
    </source>
</evidence>
<reference evidence="7 9" key="1">
    <citation type="journal article" date="2020" name="Stud. Mycol.">
        <title>101 Dothideomycetes genomes: a test case for predicting lifestyles and emergence of pathogens.</title>
        <authorList>
            <person name="Haridas S."/>
            <person name="Albert R."/>
            <person name="Binder M."/>
            <person name="Bloem J."/>
            <person name="Labutti K."/>
            <person name="Salamov A."/>
            <person name="Andreopoulos B."/>
            <person name="Baker S."/>
            <person name="Barry K."/>
            <person name="Bills G."/>
            <person name="Bluhm B."/>
            <person name="Cannon C."/>
            <person name="Castanera R."/>
            <person name="Culley D."/>
            <person name="Daum C."/>
            <person name="Ezra D."/>
            <person name="Gonzalez J."/>
            <person name="Henrissat B."/>
            <person name="Kuo A."/>
            <person name="Liang C."/>
            <person name="Lipzen A."/>
            <person name="Lutzoni F."/>
            <person name="Magnuson J."/>
            <person name="Mondo S."/>
            <person name="Nolan M."/>
            <person name="Ohm R."/>
            <person name="Pangilinan J."/>
            <person name="Park H.-J."/>
            <person name="Ramirez L."/>
            <person name="Alfaro M."/>
            <person name="Sun H."/>
            <person name="Tritt A."/>
            <person name="Yoshinaga Y."/>
            <person name="Zwiers L.-H."/>
            <person name="Turgeon B."/>
            <person name="Goodwin S."/>
            <person name="Spatafora J."/>
            <person name="Crous P."/>
            <person name="Grigoriev I."/>
        </authorList>
    </citation>
    <scope>NUCLEOTIDE SEQUENCE</scope>
    <source>
        <strain evidence="7 9">CBS 304.34</strain>
    </source>
</reference>
<keyword evidence="4" id="KW-0560">Oxidoreductase</keyword>
<dbReference type="GO" id="GO:0016192">
    <property type="term" value="P:vesicle-mediated transport"/>
    <property type="evidence" value="ECO:0007669"/>
    <property type="project" value="InterPro"/>
</dbReference>
<evidence type="ECO:0000313" key="7">
    <source>
        <dbReference type="EMBL" id="KAF2804951.1"/>
    </source>
</evidence>
<organism evidence="7">
    <name type="scientific">Mytilinidion resinicola</name>
    <dbReference type="NCBI Taxonomy" id="574789"/>
    <lineage>
        <taxon>Eukaryota</taxon>
        <taxon>Fungi</taxon>
        <taxon>Dikarya</taxon>
        <taxon>Ascomycota</taxon>
        <taxon>Pezizomycotina</taxon>
        <taxon>Dothideomycetes</taxon>
        <taxon>Pleosporomycetidae</taxon>
        <taxon>Mytilinidiales</taxon>
        <taxon>Mytilinidiaceae</taxon>
        <taxon>Mytilinidion</taxon>
    </lineage>
</organism>
<reference evidence="9" key="2">
    <citation type="submission" date="2020-04" db="EMBL/GenBank/DDBJ databases">
        <authorList>
            <consortium name="NCBI Genome Project"/>
        </authorList>
    </citation>
    <scope>NUCLEOTIDE SEQUENCE</scope>
    <source>
        <strain evidence="9">CBS 304.34</strain>
    </source>
</reference>
<evidence type="ECO:0000256" key="6">
    <source>
        <dbReference type="ARBA" id="ARBA00023604"/>
    </source>
</evidence>
<name>A0A6A6Y7Y4_9PEZI</name>
<dbReference type="PANTHER" id="PTHR34598:SF3">
    <property type="entry name" value="OXIDOREDUCTASE AN1597"/>
    <property type="match status" value="1"/>
</dbReference>
<dbReference type="GO" id="GO:0030131">
    <property type="term" value="C:clathrin adaptor complex"/>
    <property type="evidence" value="ECO:0007669"/>
    <property type="project" value="InterPro"/>
</dbReference>
<evidence type="ECO:0000256" key="5">
    <source>
        <dbReference type="ARBA" id="ARBA00023136"/>
    </source>
</evidence>
<evidence type="ECO:0000313" key="9">
    <source>
        <dbReference type="RefSeq" id="XP_033571915.1"/>
    </source>
</evidence>
<dbReference type="PANTHER" id="PTHR34598">
    <property type="entry name" value="BLL6449 PROTEIN"/>
    <property type="match status" value="1"/>
</dbReference>
<keyword evidence="8" id="KW-1185">Reference proteome</keyword>
<comment type="similarity">
    <text evidence="6">Belongs to the asaB hydroxylase/desaturase family.</text>
</comment>
<evidence type="ECO:0000256" key="3">
    <source>
        <dbReference type="ARBA" id="ARBA00022927"/>
    </source>
</evidence>
<keyword evidence="2" id="KW-0813">Transport</keyword>
<dbReference type="InterPro" id="IPR044053">
    <property type="entry name" value="AsaB-like"/>
</dbReference>
<dbReference type="GeneID" id="54469326"/>
<dbReference type="GO" id="GO:0012505">
    <property type="term" value="C:endomembrane system"/>
    <property type="evidence" value="ECO:0007669"/>
    <property type="project" value="UniProtKB-SubCell"/>
</dbReference>
<sequence>MQMLAEQRPWSLIFTGPSDISFLVKILSTNPEVRLITSPVASEPLIANELDKAVGPWNPHLFERESWPSHERLYELLFQPPDGDFPVCNYNVVQIPNAPIHDLRSLKDKLSLDREGFQVADLNTTMEYDDYFDQENLKTTYMAEIKAFLKDKLGARAAYVHECVSDGEGGHSGSFGQPIPNVHTDYTHGYALELIEQLTGDRTQAEAIKNSRIQILNIWKPL</sequence>
<evidence type="ECO:0000256" key="1">
    <source>
        <dbReference type="ARBA" id="ARBA00004308"/>
    </source>
</evidence>
<dbReference type="GO" id="GO:0016491">
    <property type="term" value="F:oxidoreductase activity"/>
    <property type="evidence" value="ECO:0007669"/>
    <property type="project" value="UniProtKB-KW"/>
</dbReference>
<dbReference type="EMBL" id="MU003711">
    <property type="protein sequence ID" value="KAF2804951.1"/>
    <property type="molecule type" value="Genomic_DNA"/>
</dbReference>
<proteinExistence type="inferred from homology"/>
<dbReference type="OrthoDB" id="412788at2759"/>
<protein>
    <submittedName>
        <fullName evidence="7 9">Uncharacterized protein</fullName>
    </submittedName>
</protein>
<dbReference type="GO" id="GO:0006886">
    <property type="term" value="P:intracellular protein transport"/>
    <property type="evidence" value="ECO:0007669"/>
    <property type="project" value="InterPro"/>
</dbReference>
<evidence type="ECO:0000313" key="8">
    <source>
        <dbReference type="Proteomes" id="UP000504636"/>
    </source>
</evidence>
<accession>A0A6A6Y7Y4</accession>
<reference evidence="9" key="3">
    <citation type="submission" date="2025-04" db="UniProtKB">
        <authorList>
            <consortium name="RefSeq"/>
        </authorList>
    </citation>
    <scope>IDENTIFICATION</scope>
    <source>
        <strain evidence="9">CBS 304.34</strain>
    </source>
</reference>
<dbReference type="RefSeq" id="XP_033571915.1">
    <property type="nucleotide sequence ID" value="XM_033728433.1"/>
</dbReference>
<dbReference type="InterPro" id="IPR018240">
    <property type="entry name" value="Clathrin_mu_CS"/>
</dbReference>
<dbReference type="AlphaFoldDB" id="A0A6A6Y7Y4"/>
<gene>
    <name evidence="7 9" type="ORF">BDZ99DRAFT_575131</name>
</gene>
<keyword evidence="3" id="KW-0653">Protein transport</keyword>
<dbReference type="Proteomes" id="UP000504636">
    <property type="component" value="Unplaced"/>
</dbReference>